<dbReference type="EMBL" id="NWTC01000012">
    <property type="protein sequence ID" value="PDT46680.1"/>
    <property type="molecule type" value="Genomic_DNA"/>
</dbReference>
<evidence type="ECO:0000313" key="2">
    <source>
        <dbReference type="Proteomes" id="UP000220353"/>
    </source>
</evidence>
<dbReference type="AlphaFoldDB" id="A0A2A6LWJ6"/>
<reference evidence="1 2" key="1">
    <citation type="submission" date="2017-09" db="EMBL/GenBank/DDBJ databases">
        <title>Comparative genomics of rhizobia isolated from Phaseolus vulgaris in China.</title>
        <authorList>
            <person name="Tong W."/>
        </authorList>
    </citation>
    <scope>NUCLEOTIDE SEQUENCE [LARGE SCALE GENOMIC DNA]</scope>
    <source>
        <strain evidence="1 2">PCH1</strain>
    </source>
</reference>
<dbReference type="Proteomes" id="UP000220353">
    <property type="component" value="Unassembled WGS sequence"/>
</dbReference>
<comment type="caution">
    <text evidence="1">The sequence shown here is derived from an EMBL/GenBank/DDBJ whole genome shotgun (WGS) entry which is preliminary data.</text>
</comment>
<dbReference type="RefSeq" id="WP_097587183.1">
    <property type="nucleotide sequence ID" value="NZ_NWTC01000012.1"/>
</dbReference>
<gene>
    <name evidence="1" type="ORF">CO661_17435</name>
</gene>
<organism evidence="1 2">
    <name type="scientific">Rhizobium fredii</name>
    <name type="common">Sinorhizobium fredii</name>
    <dbReference type="NCBI Taxonomy" id="380"/>
    <lineage>
        <taxon>Bacteria</taxon>
        <taxon>Pseudomonadati</taxon>
        <taxon>Pseudomonadota</taxon>
        <taxon>Alphaproteobacteria</taxon>
        <taxon>Hyphomicrobiales</taxon>
        <taxon>Rhizobiaceae</taxon>
        <taxon>Sinorhizobium/Ensifer group</taxon>
        <taxon>Sinorhizobium</taxon>
    </lineage>
</organism>
<accession>A0A2A6LWJ6</accession>
<name>A0A2A6LWJ6_RHIFR</name>
<protein>
    <submittedName>
        <fullName evidence="1">Uncharacterized protein</fullName>
    </submittedName>
</protein>
<sequence length="142" mass="15180">MASKKSKTSAAETGSVFDEGQARLTLGATSVAAELLLRLHHEDPDRDLTGTALFVSAVQACLVPQNTKIKRNTAVIPMPDGACVRHLLKALLVDEGDAAIAVKLMSFRFAEAVRMGEQLDMYDHEDIGGPAVALHLAVRSEV</sequence>
<proteinExistence type="predicted"/>
<evidence type="ECO:0000313" key="1">
    <source>
        <dbReference type="EMBL" id="PDT46680.1"/>
    </source>
</evidence>